<sequence length="1683" mass="187600">MSDDDAAAPAAAPPEDAPPAATEKTEDAPPAVKAERADADDDGDDDDDDDDDDAPGSPVPPGSPKAPSSSPPMADDDDDSDDDDGPVVARRRQRGAVTVVVDDDDSDDDDEDDKRRKKRKAMELDEDDYDLLEDNLVTGFTRKEKKKRIGKKSEKDKAAEKAAKKGGDKPKTMAEVERDLFGGSDDEELEEEDEDDDVSKEKKIKPAVVKDEKDFVDYDDEDSEDEFADFIEREEGEGPRPKKIKSHVPGVRSDQLQDAFDIFGDVGELQAMFAQRDRGDDEGDLGERFDEESEYETDEEEDDGVALEDEGDDALDRPDKKKKRRRRRKTSARSAAAGRPGRGSWLHAFEPSVVREQMLTAKDDEIRETDWPERMQLDARVTPFKKEDAAAEAKWILDRLMGVGSVRDAPTFGGELLLRGWADDESQDEHEDRVRNIEENERGNLPKEEAEAAEAAIADLLCMTHLEGLEIAFIAQNLKDRVAPLLRGRRDDSRPPPRDSNLAVLERRVHRRDVLHEVLEWDKRHARMTRRKAELLRKFGGVVEVLGDDHPDLDELAALMNKCEDARAEETLDDVEAKLTLRFDEEIHQFLTSEAKGGIKKSGAESTHVRPLNRTAYAHHRKKGLRDLLPMYGATPAALAQSLNSYRRNAGTENQVVPDMMPEDAASVYVGEETGYGDVSVVLKALTHVAAAELSVEPSVRAWMRVVVRRKAQVWTQPTPKGTIEIDPFHPLARVKRLQNKPISEFTGTEFAAVLRAYDEGLITLRVALPEKVIDDVMAEAEQAYLLEDVSEIADAWNALRKDALHLGLKKHLAVSLTKSATVLLAREAIAEVKRECGEALWPKISNRPWAPEIKSTEEYHDDEVDVRVLAAVWGPGTPATTFAMLDAEGELVDFLECPNIAVRAAGPFAGQSAAGQRRDADMNRLVQFMIEHRPHVVAVAASSNAGMNCKFLREAARQAVEKIVEDHARAIPEEVNTIEVHFVDDTIPALAGASAAMREELREHKEEVRHATCVGRYLRNPAGIVAALASGGEAASLTLSTLQDALTEDERLAVFTRALADVVNQVGVDVNACVAHPWQQKALNYVAGLGARKAAAVVAAVRASDGGALETRAELVYELGIVGPIVFRNAASSLRVVDDDILDATRIHPERYAQTFEIIANALDYDLEQLKKASKAVQRKTVERALDPEHWEKFAELDLRAYAEYLHGEGQGWIYQTLREVRVELHEPYGDIRGPWEPPTAWEEFALLTGETEHSLCEGKIVQCTVRKLVRPNPTMGINAEVLVSLESGVTGKIQKEDLSDNHVNRLEDKVAVGQVISARVKPNGIDYEAGVVHLACAGSVLSREATQQWEAEKWGRTPYYSLQVMDGEIPKPKKKKRQASRPSFIHRNINHPLFQNVTALQAQEILKTQDIGEVLLRPSSKGVTHLSLTVKFYDDMYVHHDIKEGKKPGVGHTANLALGSPLTVDGVEYEDLDEVYARHVEPMVTNLKAMIRHRKFRRGTKRDVDQRLKAEMARHPDTRPYALSVSFEHHGVFCLSSILSKSGNVHHEYISVKPEGFRFRRMEFPTVDRMLAYFKVNPRAPVAAPAVEPPREEPRYDAYPPSQWQQQQPPPPMQSQWQQPPPQYQQYQPPPQYNQPPPAPPPGGGWGAPPVHAYQGAPPPMPGAPPPMQPPYHQQQQYQRY</sequence>
<feature type="domain" description="S1 motif" evidence="6">
    <location>
        <begin position="1260"/>
        <end position="1322"/>
    </location>
</feature>
<dbReference type="CDD" id="cd09928">
    <property type="entry name" value="SH2_Cterm_SPT6_like"/>
    <property type="match status" value="1"/>
</dbReference>
<feature type="compositionally biased region" description="Basic and acidic residues" evidence="5">
    <location>
        <begin position="23"/>
        <end position="37"/>
    </location>
</feature>
<feature type="compositionally biased region" description="Acidic residues" evidence="5">
    <location>
        <begin position="38"/>
        <end position="54"/>
    </location>
</feature>
<dbReference type="Gene3D" id="3.30.420.140">
    <property type="entry name" value="YqgF/RNase H-like domain"/>
    <property type="match status" value="1"/>
</dbReference>
<evidence type="ECO:0000256" key="1">
    <source>
        <dbReference type="ARBA" id="ARBA00004123"/>
    </source>
</evidence>
<evidence type="ECO:0000313" key="8">
    <source>
        <dbReference type="Proteomes" id="UP000001876"/>
    </source>
</evidence>
<proteinExistence type="inferred from homology"/>
<dbReference type="Gene3D" id="1.10.150.850">
    <property type="entry name" value="Spt6, helix-hairpin-helix domain"/>
    <property type="match status" value="1"/>
</dbReference>
<dbReference type="InterPro" id="IPR036860">
    <property type="entry name" value="SH2_dom_sf"/>
</dbReference>
<dbReference type="Proteomes" id="UP000001876">
    <property type="component" value="Unassembled WGS sequence"/>
</dbReference>
<protein>
    <submittedName>
        <fullName evidence="7">Transcription elongation-nucleosome displacement protein Spt6</fullName>
    </submittedName>
</protein>
<feature type="region of interest" description="Disordered" evidence="5">
    <location>
        <begin position="1586"/>
        <end position="1683"/>
    </location>
</feature>
<dbReference type="InterPro" id="IPR035018">
    <property type="entry name" value="Spt6_SH2_C"/>
</dbReference>
<dbReference type="CDD" id="cd09918">
    <property type="entry name" value="SH2_Nterm_SPT6_like"/>
    <property type="match status" value="1"/>
</dbReference>
<dbReference type="KEGG" id="mpp:MICPUCDRAFT_56835"/>
<dbReference type="Pfam" id="PF14633">
    <property type="entry name" value="SH2_2"/>
    <property type="match status" value="1"/>
</dbReference>
<feature type="compositionally biased region" description="Acidic residues" evidence="5">
    <location>
        <begin position="184"/>
        <end position="198"/>
    </location>
</feature>
<gene>
    <name evidence="7" type="ORF">MICPUCDRAFT_56835</name>
</gene>
<dbReference type="RefSeq" id="XP_003057540.1">
    <property type="nucleotide sequence ID" value="XM_003057494.1"/>
</dbReference>
<feature type="compositionally biased region" description="Basic and acidic residues" evidence="5">
    <location>
        <begin position="430"/>
        <end position="447"/>
    </location>
</feature>
<dbReference type="PROSITE" id="PS50126">
    <property type="entry name" value="S1"/>
    <property type="match status" value="1"/>
</dbReference>
<evidence type="ECO:0000313" key="7">
    <source>
        <dbReference type="EMBL" id="EEH59185.1"/>
    </source>
</evidence>
<dbReference type="SUPFAM" id="SSF53098">
    <property type="entry name" value="Ribonuclease H-like"/>
    <property type="match status" value="1"/>
</dbReference>
<dbReference type="InterPro" id="IPR012337">
    <property type="entry name" value="RNaseH-like_sf"/>
</dbReference>
<evidence type="ECO:0000256" key="2">
    <source>
        <dbReference type="ARBA" id="ARBA00009253"/>
    </source>
</evidence>
<feature type="compositionally biased region" description="Pro residues" evidence="5">
    <location>
        <begin position="1659"/>
        <end position="1672"/>
    </location>
</feature>
<feature type="compositionally biased region" description="Acidic residues" evidence="5">
    <location>
        <begin position="101"/>
        <end position="112"/>
    </location>
</feature>
<dbReference type="InterPro" id="IPR010994">
    <property type="entry name" value="RuvA_2-like"/>
</dbReference>
<dbReference type="STRING" id="564608.C1MN98"/>
<dbReference type="InterPro" id="IPR035019">
    <property type="entry name" value="Spt6_SH2_N"/>
</dbReference>
<dbReference type="GO" id="GO:0034728">
    <property type="term" value="P:nucleosome organization"/>
    <property type="evidence" value="ECO:0007669"/>
    <property type="project" value="TreeGrafter"/>
</dbReference>
<dbReference type="SUPFAM" id="SSF158832">
    <property type="entry name" value="Tex N-terminal region-like"/>
    <property type="match status" value="1"/>
</dbReference>
<dbReference type="PANTHER" id="PTHR10145:SF6">
    <property type="entry name" value="TRANSCRIPTION ELONGATION FACTOR SPT6"/>
    <property type="match status" value="1"/>
</dbReference>
<feature type="compositionally biased region" description="Pro residues" evidence="5">
    <location>
        <begin position="1610"/>
        <end position="1645"/>
    </location>
</feature>
<dbReference type="GO" id="GO:0031491">
    <property type="term" value="F:nucleosome binding"/>
    <property type="evidence" value="ECO:0007669"/>
    <property type="project" value="TreeGrafter"/>
</dbReference>
<dbReference type="SUPFAM" id="SSF55550">
    <property type="entry name" value="SH2 domain"/>
    <property type="match status" value="1"/>
</dbReference>
<evidence type="ECO:0000256" key="5">
    <source>
        <dbReference type="SAM" id="MobiDB-lite"/>
    </source>
</evidence>
<keyword evidence="4" id="KW-0539">Nucleus</keyword>
<dbReference type="InterPro" id="IPR049540">
    <property type="entry name" value="Spt6-like_S1"/>
</dbReference>
<feature type="compositionally biased region" description="Acidic residues" evidence="5">
    <location>
        <begin position="74"/>
        <end position="85"/>
    </location>
</feature>
<keyword evidence="8" id="KW-1185">Reference proteome</keyword>
<dbReference type="InterPro" id="IPR003029">
    <property type="entry name" value="S1_domain"/>
</dbReference>
<feature type="compositionally biased region" description="Acidic residues" evidence="5">
    <location>
        <begin position="217"/>
        <end position="229"/>
    </location>
</feature>
<dbReference type="InterPro" id="IPR041692">
    <property type="entry name" value="HHH_9"/>
</dbReference>
<feature type="compositionally biased region" description="Low complexity" evidence="5">
    <location>
        <begin position="332"/>
        <end position="344"/>
    </location>
</feature>
<dbReference type="GO" id="GO:0140673">
    <property type="term" value="P:transcription elongation-coupled chromatin remodeling"/>
    <property type="evidence" value="ECO:0007669"/>
    <property type="project" value="InterPro"/>
</dbReference>
<dbReference type="GO" id="GO:0042393">
    <property type="term" value="F:histone binding"/>
    <property type="evidence" value="ECO:0007669"/>
    <property type="project" value="TreeGrafter"/>
</dbReference>
<organism evidence="8">
    <name type="scientific">Micromonas pusilla (strain CCMP1545)</name>
    <name type="common">Picoplanktonic green alga</name>
    <dbReference type="NCBI Taxonomy" id="564608"/>
    <lineage>
        <taxon>Eukaryota</taxon>
        <taxon>Viridiplantae</taxon>
        <taxon>Chlorophyta</taxon>
        <taxon>Mamiellophyceae</taxon>
        <taxon>Mamiellales</taxon>
        <taxon>Mamiellaceae</taxon>
        <taxon>Micromonas</taxon>
    </lineage>
</organism>
<evidence type="ECO:0000256" key="4">
    <source>
        <dbReference type="ARBA" id="ARBA00023242"/>
    </source>
</evidence>
<dbReference type="InterPro" id="IPR023319">
    <property type="entry name" value="Tex-like_HTH_dom_sf"/>
</dbReference>
<dbReference type="eggNOG" id="KOG1856">
    <property type="taxonomic scope" value="Eukaryota"/>
</dbReference>
<feature type="region of interest" description="Disordered" evidence="5">
    <location>
        <begin position="273"/>
        <end position="349"/>
    </location>
</feature>
<feature type="region of interest" description="Disordered" evidence="5">
    <location>
        <begin position="1"/>
        <end position="252"/>
    </location>
</feature>
<dbReference type="InterPro" id="IPR042066">
    <property type="entry name" value="Spt6_death-like"/>
</dbReference>
<feature type="compositionally biased region" description="Basic and acidic residues" evidence="5">
    <location>
        <begin position="151"/>
        <end position="180"/>
    </location>
</feature>
<dbReference type="SMART" id="SM00316">
    <property type="entry name" value="S1"/>
    <property type="match status" value="1"/>
</dbReference>
<dbReference type="Pfam" id="PF14635">
    <property type="entry name" value="HHH_7"/>
    <property type="match status" value="1"/>
</dbReference>
<feature type="compositionally biased region" description="Basic residues" evidence="5">
    <location>
        <begin position="320"/>
        <end position="331"/>
    </location>
</feature>
<feature type="compositionally biased region" description="Low complexity" evidence="5">
    <location>
        <begin position="1600"/>
        <end position="1609"/>
    </location>
</feature>
<dbReference type="InterPro" id="IPR032706">
    <property type="entry name" value="Spt6_HHH"/>
</dbReference>
<dbReference type="GO" id="GO:0008023">
    <property type="term" value="C:transcription elongation factor complex"/>
    <property type="evidence" value="ECO:0007669"/>
    <property type="project" value="TreeGrafter"/>
</dbReference>
<feature type="compositionally biased region" description="Acidic residues" evidence="5">
    <location>
        <begin position="280"/>
        <end position="313"/>
    </location>
</feature>
<comment type="subcellular location">
    <subcellularLocation>
        <location evidence="1">Nucleus</location>
    </subcellularLocation>
</comment>
<reference evidence="7 8" key="1">
    <citation type="journal article" date="2009" name="Science">
        <title>Green evolution and dynamic adaptations revealed by genomes of the marine picoeukaryotes Micromonas.</title>
        <authorList>
            <person name="Worden A.Z."/>
            <person name="Lee J.H."/>
            <person name="Mock T."/>
            <person name="Rouze P."/>
            <person name="Simmons M.P."/>
            <person name="Aerts A.L."/>
            <person name="Allen A.E."/>
            <person name="Cuvelier M.L."/>
            <person name="Derelle E."/>
            <person name="Everett M.V."/>
            <person name="Foulon E."/>
            <person name="Grimwood J."/>
            <person name="Gundlach H."/>
            <person name="Henrissat B."/>
            <person name="Napoli C."/>
            <person name="McDonald S.M."/>
            <person name="Parker M.S."/>
            <person name="Rombauts S."/>
            <person name="Salamov A."/>
            <person name="Von Dassow P."/>
            <person name="Badger J.H."/>
            <person name="Coutinho P.M."/>
            <person name="Demir E."/>
            <person name="Dubchak I."/>
            <person name="Gentemann C."/>
            <person name="Eikrem W."/>
            <person name="Gready J.E."/>
            <person name="John U."/>
            <person name="Lanier W."/>
            <person name="Lindquist E.A."/>
            <person name="Lucas S."/>
            <person name="Mayer K.F."/>
            <person name="Moreau H."/>
            <person name="Not F."/>
            <person name="Otillar R."/>
            <person name="Panaud O."/>
            <person name="Pangilinan J."/>
            <person name="Paulsen I."/>
            <person name="Piegu B."/>
            <person name="Poliakov A."/>
            <person name="Robbens S."/>
            <person name="Schmutz J."/>
            <person name="Toulza E."/>
            <person name="Wyss T."/>
            <person name="Zelensky A."/>
            <person name="Zhou K."/>
            <person name="Armbrust E.V."/>
            <person name="Bhattacharya D."/>
            <person name="Goodenough U.W."/>
            <person name="Van de Peer Y."/>
            <person name="Grigoriev I.V."/>
        </authorList>
    </citation>
    <scope>NUCLEOTIDE SEQUENCE [LARGE SCALE GENOMIC DNA]</scope>
    <source>
        <strain evidence="7 8">CCMP1545</strain>
    </source>
</reference>
<evidence type="ECO:0000259" key="6">
    <source>
        <dbReference type="PROSITE" id="PS50126"/>
    </source>
</evidence>
<dbReference type="SUPFAM" id="SSF47781">
    <property type="entry name" value="RuvA domain 2-like"/>
    <property type="match status" value="2"/>
</dbReference>
<comment type="similarity">
    <text evidence="2">Belongs to the SPT6 family.</text>
</comment>
<dbReference type="InterPro" id="IPR017072">
    <property type="entry name" value="TF_Spt6"/>
</dbReference>
<dbReference type="InterPro" id="IPR035420">
    <property type="entry name" value="Spt6_SH2"/>
</dbReference>
<dbReference type="InterPro" id="IPR037027">
    <property type="entry name" value="YqgF/RNaseH-like_dom_sf"/>
</dbReference>
<feature type="compositionally biased region" description="Low complexity" evidence="5">
    <location>
        <begin position="1673"/>
        <end position="1683"/>
    </location>
</feature>
<dbReference type="GeneID" id="9682508"/>
<accession>C1MN98</accession>
<dbReference type="OMA" id="ITACHMG"/>
<dbReference type="Gene3D" id="1.10.10.650">
    <property type="entry name" value="RuvA domain 2-like"/>
    <property type="match status" value="1"/>
</dbReference>
<dbReference type="OrthoDB" id="995477at2759"/>
<dbReference type="Gene3D" id="2.40.50.140">
    <property type="entry name" value="Nucleic acid-binding proteins"/>
    <property type="match status" value="1"/>
</dbReference>
<name>C1MN98_MICPC</name>
<evidence type="ECO:0000256" key="3">
    <source>
        <dbReference type="ARBA" id="ARBA00023163"/>
    </source>
</evidence>
<dbReference type="InterPro" id="IPR012340">
    <property type="entry name" value="NA-bd_OB-fold"/>
</dbReference>
<keyword evidence="3" id="KW-0804">Transcription</keyword>
<feature type="compositionally biased region" description="Basic and acidic residues" evidence="5">
    <location>
        <begin position="230"/>
        <end position="240"/>
    </location>
</feature>
<dbReference type="Gene3D" id="1.10.3500.10">
    <property type="entry name" value="Tex N-terminal region-like"/>
    <property type="match status" value="1"/>
</dbReference>
<dbReference type="EMBL" id="GG663737">
    <property type="protein sequence ID" value="EEH59185.1"/>
    <property type="molecule type" value="Genomic_DNA"/>
</dbReference>
<dbReference type="Gene3D" id="1.10.10.2740">
    <property type="entry name" value="Spt6, Death-like domain"/>
    <property type="match status" value="1"/>
</dbReference>
<feature type="compositionally biased region" description="Acidic residues" evidence="5">
    <location>
        <begin position="124"/>
        <end position="133"/>
    </location>
</feature>
<dbReference type="GO" id="GO:0003676">
    <property type="term" value="F:nucleic acid binding"/>
    <property type="evidence" value="ECO:0007669"/>
    <property type="project" value="InterPro"/>
</dbReference>
<dbReference type="Pfam" id="PF17674">
    <property type="entry name" value="HHH_9"/>
    <property type="match status" value="1"/>
</dbReference>
<feature type="region of interest" description="Disordered" evidence="5">
    <location>
        <begin position="423"/>
        <end position="447"/>
    </location>
</feature>
<dbReference type="InterPro" id="IPR023323">
    <property type="entry name" value="Tex-like_dom_sf"/>
</dbReference>
<dbReference type="SUPFAM" id="SSF50249">
    <property type="entry name" value="Nucleic acid-binding proteins"/>
    <property type="match status" value="1"/>
</dbReference>
<dbReference type="Gene3D" id="3.30.505.10">
    <property type="entry name" value="SH2 domain"/>
    <property type="match status" value="2"/>
</dbReference>
<dbReference type="PANTHER" id="PTHR10145">
    <property type="entry name" value="TRANSCRIPTION ELONGATION FACTOR SPT6"/>
    <property type="match status" value="1"/>
</dbReference>
<dbReference type="Pfam" id="PF21710">
    <property type="entry name" value="Spt6_S1"/>
    <property type="match status" value="1"/>
</dbReference>